<sequence>MGILSGASCQNRLVPAERERCIRKNREQACRDFPEGVEKENCLKELPGVASQPTHSSTQPSHADYALKNVMPASTQDYRPPVKTDDLDSPLKQFVSPAAQSPTPRTN</sequence>
<evidence type="ECO:0000313" key="3">
    <source>
        <dbReference type="EMBL" id="SDN19733.1"/>
    </source>
</evidence>
<evidence type="ECO:0000256" key="1">
    <source>
        <dbReference type="SAM" id="MobiDB-lite"/>
    </source>
</evidence>
<name>A0A1G9ZGY5_9PSED</name>
<reference evidence="3 4" key="2">
    <citation type="submission" date="2016-10" db="EMBL/GenBank/DDBJ databases">
        <authorList>
            <person name="de Groot N.N."/>
        </authorList>
    </citation>
    <scope>NUCLEOTIDE SEQUENCE [LARGE SCALE GENOMIC DNA]</scope>
    <source>
        <strain evidence="3 4">BS2772</strain>
    </source>
</reference>
<proteinExistence type="predicted"/>
<evidence type="ECO:0000313" key="4">
    <source>
        <dbReference type="Proteomes" id="UP000182470"/>
    </source>
</evidence>
<keyword evidence="5" id="KW-1185">Reference proteome</keyword>
<dbReference type="AlphaFoldDB" id="A0A1G9ZGY5"/>
<dbReference type="Proteomes" id="UP000182470">
    <property type="component" value="Chromosome I"/>
</dbReference>
<feature type="region of interest" description="Disordered" evidence="1">
    <location>
        <begin position="48"/>
        <end position="107"/>
    </location>
</feature>
<evidence type="ECO:0000313" key="2">
    <source>
        <dbReference type="EMBL" id="KAF2411181.1"/>
    </source>
</evidence>
<reference evidence="2 5" key="1">
    <citation type="submission" date="2015-01" db="EMBL/GenBank/DDBJ databases">
        <title>Genome Sequence of Pseudomonas antarctica CMS 35.</title>
        <authorList>
            <person name="Voget S."/>
            <person name="Chow J."/>
            <person name="Daniel R."/>
            <person name="Streit W."/>
        </authorList>
    </citation>
    <scope>NUCLEOTIDE SEQUENCE [LARGE SCALE GENOMIC DNA]</scope>
    <source>
        <strain evidence="2 5">CMS 35</strain>
    </source>
</reference>
<dbReference type="EMBL" id="JXDI01000001">
    <property type="protein sequence ID" value="KAF2411181.1"/>
    <property type="molecule type" value="Genomic_DNA"/>
</dbReference>
<dbReference type="Proteomes" id="UP000748067">
    <property type="component" value="Unassembled WGS sequence"/>
</dbReference>
<evidence type="ECO:0000313" key="5">
    <source>
        <dbReference type="Proteomes" id="UP000748067"/>
    </source>
</evidence>
<feature type="compositionally biased region" description="Polar residues" evidence="1">
    <location>
        <begin position="98"/>
        <end position="107"/>
    </location>
</feature>
<gene>
    <name evidence="2" type="ORF">PSAN_36210</name>
    <name evidence="3" type="ORF">SAMN04490179_3053</name>
</gene>
<organism evidence="3 4">
    <name type="scientific">Pseudomonas antarctica</name>
    <dbReference type="NCBI Taxonomy" id="219572"/>
    <lineage>
        <taxon>Bacteria</taxon>
        <taxon>Pseudomonadati</taxon>
        <taxon>Pseudomonadota</taxon>
        <taxon>Gammaproteobacteria</taxon>
        <taxon>Pseudomonadales</taxon>
        <taxon>Pseudomonadaceae</taxon>
        <taxon>Pseudomonas</taxon>
    </lineage>
</organism>
<feature type="compositionally biased region" description="Polar residues" evidence="1">
    <location>
        <begin position="51"/>
        <end position="61"/>
    </location>
</feature>
<dbReference type="EMBL" id="LT629704">
    <property type="protein sequence ID" value="SDN19733.1"/>
    <property type="molecule type" value="Genomic_DNA"/>
</dbReference>
<protein>
    <submittedName>
        <fullName evidence="3">Uncharacterized protein</fullName>
    </submittedName>
</protein>
<accession>A0A1G9ZGY5</accession>